<evidence type="ECO:0000256" key="11">
    <source>
        <dbReference type="ARBA" id="ARBA00022932"/>
    </source>
</evidence>
<keyword evidence="4" id="KW-0479">Metal-binding</keyword>
<evidence type="ECO:0000256" key="10">
    <source>
        <dbReference type="ARBA" id="ARBA00022918"/>
    </source>
</evidence>
<dbReference type="GO" id="GO:0003723">
    <property type="term" value="F:RNA binding"/>
    <property type="evidence" value="ECO:0007669"/>
    <property type="project" value="UniProtKB-KW"/>
</dbReference>
<organism evidence="18 19">
    <name type="scientific">Austropuccinia psidii MF-1</name>
    <dbReference type="NCBI Taxonomy" id="1389203"/>
    <lineage>
        <taxon>Eukaryota</taxon>
        <taxon>Fungi</taxon>
        <taxon>Dikarya</taxon>
        <taxon>Basidiomycota</taxon>
        <taxon>Pucciniomycotina</taxon>
        <taxon>Pucciniomycetes</taxon>
        <taxon>Pucciniales</taxon>
        <taxon>Sphaerophragmiaceae</taxon>
        <taxon>Austropuccinia</taxon>
    </lineage>
</organism>
<dbReference type="Pfam" id="PF00665">
    <property type="entry name" value="rve"/>
    <property type="match status" value="1"/>
</dbReference>
<keyword evidence="13" id="KW-0511">Multifunctional enzyme</keyword>
<feature type="domain" description="Integrase catalytic" evidence="17">
    <location>
        <begin position="54"/>
        <end position="228"/>
    </location>
</feature>
<evidence type="ECO:0000256" key="5">
    <source>
        <dbReference type="ARBA" id="ARBA00022759"/>
    </source>
</evidence>
<keyword evidence="5" id="KW-0255">Endonuclease</keyword>
<dbReference type="EMBL" id="AVOT02076269">
    <property type="protein sequence ID" value="MBW0564752.1"/>
    <property type="molecule type" value="Genomic_DNA"/>
</dbReference>
<keyword evidence="8" id="KW-0694">RNA-binding</keyword>
<dbReference type="SUPFAM" id="SSF53098">
    <property type="entry name" value="Ribonuclease H-like"/>
    <property type="match status" value="1"/>
</dbReference>
<accession>A0A9Q3JN39</accession>
<reference evidence="18" key="1">
    <citation type="submission" date="2021-03" db="EMBL/GenBank/DDBJ databases">
        <title>Draft genome sequence of rust myrtle Austropuccinia psidii MF-1, a brazilian biotype.</title>
        <authorList>
            <person name="Quecine M.C."/>
            <person name="Pachon D.M.R."/>
            <person name="Bonatelli M.L."/>
            <person name="Correr F.H."/>
            <person name="Franceschini L.M."/>
            <person name="Leite T.F."/>
            <person name="Margarido G.R.A."/>
            <person name="Almeida C.A."/>
            <person name="Ferrarezi J.A."/>
            <person name="Labate C.A."/>
        </authorList>
    </citation>
    <scope>NUCLEOTIDE SEQUENCE</scope>
    <source>
        <strain evidence="18">MF-1</strain>
    </source>
</reference>
<comment type="catalytic activity">
    <reaction evidence="14">
        <text>DNA(n) + a 2'-deoxyribonucleoside 5'-triphosphate = DNA(n+1) + diphosphate</text>
        <dbReference type="Rhea" id="RHEA:22508"/>
        <dbReference type="Rhea" id="RHEA-COMP:17339"/>
        <dbReference type="Rhea" id="RHEA-COMP:17340"/>
        <dbReference type="ChEBI" id="CHEBI:33019"/>
        <dbReference type="ChEBI" id="CHEBI:61560"/>
        <dbReference type="ChEBI" id="CHEBI:173112"/>
        <dbReference type="EC" id="2.7.7.49"/>
    </reaction>
</comment>
<keyword evidence="9" id="KW-0229">DNA integration</keyword>
<dbReference type="PANTHER" id="PTHR42648">
    <property type="entry name" value="TRANSPOSASE, PUTATIVE-RELATED"/>
    <property type="match status" value="1"/>
</dbReference>
<keyword evidence="10" id="KW-0695">RNA-directed DNA polymerase</keyword>
<dbReference type="PANTHER" id="PTHR42648:SF11">
    <property type="entry name" value="TRANSPOSON TY4-P GAG-POL POLYPROTEIN"/>
    <property type="match status" value="1"/>
</dbReference>
<dbReference type="AlphaFoldDB" id="A0A9Q3JN39"/>
<keyword evidence="11" id="KW-0808">Transferase</keyword>
<comment type="caution">
    <text evidence="18">The sequence shown here is derived from an EMBL/GenBank/DDBJ whole genome shotgun (WGS) entry which is preliminary data.</text>
</comment>
<gene>
    <name evidence="18" type="ORF">O181_104467</name>
</gene>
<evidence type="ECO:0000256" key="15">
    <source>
        <dbReference type="ARBA" id="ARBA00049244"/>
    </source>
</evidence>
<keyword evidence="3" id="KW-0540">Nuclease</keyword>
<evidence type="ECO:0000256" key="7">
    <source>
        <dbReference type="ARBA" id="ARBA00022842"/>
    </source>
</evidence>
<name>A0A9Q3JN39_9BASI</name>
<dbReference type="GO" id="GO:0003964">
    <property type="term" value="F:RNA-directed DNA polymerase activity"/>
    <property type="evidence" value="ECO:0007669"/>
    <property type="project" value="UniProtKB-KW"/>
</dbReference>
<evidence type="ECO:0000256" key="13">
    <source>
        <dbReference type="ARBA" id="ARBA00023268"/>
    </source>
</evidence>
<keyword evidence="6" id="KW-0378">Hydrolase</keyword>
<dbReference type="GO" id="GO:0006310">
    <property type="term" value="P:DNA recombination"/>
    <property type="evidence" value="ECO:0007669"/>
    <property type="project" value="UniProtKB-KW"/>
</dbReference>
<dbReference type="GO" id="GO:0015074">
    <property type="term" value="P:DNA integration"/>
    <property type="evidence" value="ECO:0007669"/>
    <property type="project" value="UniProtKB-KW"/>
</dbReference>
<dbReference type="GO" id="GO:0032196">
    <property type="term" value="P:transposition"/>
    <property type="evidence" value="ECO:0007669"/>
    <property type="project" value="UniProtKB-KW"/>
</dbReference>
<dbReference type="GO" id="GO:0003887">
    <property type="term" value="F:DNA-directed DNA polymerase activity"/>
    <property type="evidence" value="ECO:0007669"/>
    <property type="project" value="UniProtKB-KW"/>
</dbReference>
<proteinExistence type="predicted"/>
<evidence type="ECO:0000256" key="14">
    <source>
        <dbReference type="ARBA" id="ARBA00048173"/>
    </source>
</evidence>
<dbReference type="Proteomes" id="UP000765509">
    <property type="component" value="Unassembled WGS sequence"/>
</dbReference>
<dbReference type="InterPro" id="IPR012337">
    <property type="entry name" value="RNaseH-like_sf"/>
</dbReference>
<evidence type="ECO:0000259" key="17">
    <source>
        <dbReference type="PROSITE" id="PS50994"/>
    </source>
</evidence>
<keyword evidence="7" id="KW-0460">Magnesium</keyword>
<evidence type="ECO:0000313" key="19">
    <source>
        <dbReference type="Proteomes" id="UP000765509"/>
    </source>
</evidence>
<comment type="catalytic activity">
    <reaction evidence="15">
        <text>DNA(n) + a 2'-deoxyribonucleoside 5'-triphosphate = DNA(n+1) + diphosphate</text>
        <dbReference type="Rhea" id="RHEA:22508"/>
        <dbReference type="Rhea" id="RHEA-COMP:17339"/>
        <dbReference type="Rhea" id="RHEA-COMP:17340"/>
        <dbReference type="ChEBI" id="CHEBI:33019"/>
        <dbReference type="ChEBI" id="CHEBI:61560"/>
        <dbReference type="ChEBI" id="CHEBI:173112"/>
        <dbReference type="EC" id="2.7.7.7"/>
    </reaction>
</comment>
<keyword evidence="12" id="KW-0233">DNA recombination</keyword>
<evidence type="ECO:0000256" key="9">
    <source>
        <dbReference type="ARBA" id="ARBA00022908"/>
    </source>
</evidence>
<evidence type="ECO:0000256" key="16">
    <source>
        <dbReference type="SAM" id="MobiDB-lite"/>
    </source>
</evidence>
<dbReference type="Gene3D" id="3.30.420.10">
    <property type="entry name" value="Ribonuclease H-like superfamily/Ribonuclease H"/>
    <property type="match status" value="1"/>
</dbReference>
<evidence type="ECO:0000313" key="18">
    <source>
        <dbReference type="EMBL" id="MBW0564752.1"/>
    </source>
</evidence>
<dbReference type="OrthoDB" id="7607323at2759"/>
<keyword evidence="2" id="KW-0548">Nucleotidyltransferase</keyword>
<dbReference type="Pfam" id="PF13976">
    <property type="entry name" value="gag_pre-integrs"/>
    <property type="match status" value="1"/>
</dbReference>
<evidence type="ECO:0000256" key="6">
    <source>
        <dbReference type="ARBA" id="ARBA00022801"/>
    </source>
</evidence>
<dbReference type="Pfam" id="PF07727">
    <property type="entry name" value="RVT_2"/>
    <property type="match status" value="1"/>
</dbReference>
<sequence length="482" mass="55239">MVSNFTNYASLLTTVRSKTFWHSRLGHPSNQVLKSMGLPIFDKECCDVCARGKMTLKPFNSHFDKVEKSLDCLNLDLVGPISPPAVSGYRSFLTIVDQHTSFKFTRFLKHKSSALAEFITVKNLIETAQGRNIRKIVSDRGGEFSNAEFKKLANENGFIHVTSPPYTPQLNGFAERANRTILEKARCILLEANLPNHYWAEREPIFISAVDRKRTKNQKPKDIWLKSCICSTKAKKTMKAISHWRDWHVIFFENEVPSPKRRSQSNEDDLDYRNNALLVEEEEKYLDCEEGLIDNKASNNHNFVNKALDSHSLAEEESEQDLEDDEETVDNERQRIKVTGPRHPTLISSAIQEENILPYPRRPKALMTSSDLNNPASYRQAIRSRNSNQWLNAIKKELHTIRELNVWEIVPIPKDTKLIGTTWVFKTKWNELNAILEHKARLCAQGFSQIQGVEFSKTFAPTGRLNSLCTLISFAASNNLRF</sequence>
<evidence type="ECO:0000256" key="4">
    <source>
        <dbReference type="ARBA" id="ARBA00022723"/>
    </source>
</evidence>
<dbReference type="PROSITE" id="PS50994">
    <property type="entry name" value="INTEGRASE"/>
    <property type="match status" value="1"/>
</dbReference>
<dbReference type="InterPro" id="IPR013103">
    <property type="entry name" value="RVT_2"/>
</dbReference>
<evidence type="ECO:0000256" key="8">
    <source>
        <dbReference type="ARBA" id="ARBA00022884"/>
    </source>
</evidence>
<feature type="compositionally biased region" description="Acidic residues" evidence="16">
    <location>
        <begin position="315"/>
        <end position="329"/>
    </location>
</feature>
<protein>
    <recommendedName>
        <fullName evidence="17">Integrase catalytic domain-containing protein</fullName>
    </recommendedName>
</protein>
<keyword evidence="19" id="KW-1185">Reference proteome</keyword>
<evidence type="ECO:0000256" key="1">
    <source>
        <dbReference type="ARBA" id="ARBA00022578"/>
    </source>
</evidence>
<dbReference type="GO" id="GO:0016787">
    <property type="term" value="F:hydrolase activity"/>
    <property type="evidence" value="ECO:0007669"/>
    <property type="project" value="UniProtKB-KW"/>
</dbReference>
<keyword evidence="11" id="KW-0239">DNA-directed DNA polymerase</keyword>
<dbReference type="InterPro" id="IPR001584">
    <property type="entry name" value="Integrase_cat-core"/>
</dbReference>
<dbReference type="InterPro" id="IPR025724">
    <property type="entry name" value="GAG-pre-integrase_dom"/>
</dbReference>
<feature type="region of interest" description="Disordered" evidence="16">
    <location>
        <begin position="311"/>
        <end position="336"/>
    </location>
</feature>
<keyword evidence="1" id="KW-0815">Transposition</keyword>
<dbReference type="GO" id="GO:0046872">
    <property type="term" value="F:metal ion binding"/>
    <property type="evidence" value="ECO:0007669"/>
    <property type="project" value="UniProtKB-KW"/>
</dbReference>
<dbReference type="GO" id="GO:0005634">
    <property type="term" value="C:nucleus"/>
    <property type="evidence" value="ECO:0007669"/>
    <property type="project" value="UniProtKB-ARBA"/>
</dbReference>
<dbReference type="InterPro" id="IPR039537">
    <property type="entry name" value="Retrotran_Ty1/copia-like"/>
</dbReference>
<evidence type="ECO:0000256" key="12">
    <source>
        <dbReference type="ARBA" id="ARBA00023172"/>
    </source>
</evidence>
<dbReference type="GO" id="GO:0004519">
    <property type="term" value="F:endonuclease activity"/>
    <property type="evidence" value="ECO:0007669"/>
    <property type="project" value="UniProtKB-KW"/>
</dbReference>
<dbReference type="InterPro" id="IPR036397">
    <property type="entry name" value="RNaseH_sf"/>
</dbReference>
<evidence type="ECO:0000256" key="3">
    <source>
        <dbReference type="ARBA" id="ARBA00022722"/>
    </source>
</evidence>
<evidence type="ECO:0000256" key="2">
    <source>
        <dbReference type="ARBA" id="ARBA00022695"/>
    </source>
</evidence>